<accession>A0A3B0ZA49</accession>
<protein>
    <recommendedName>
        <fullName evidence="4">DUF1016 domain-containing protein</fullName>
    </recommendedName>
</protein>
<dbReference type="AlphaFoldDB" id="A0A3B0ZA49"/>
<dbReference type="InterPro" id="IPR009362">
    <property type="entry name" value="YhcG_C"/>
</dbReference>
<dbReference type="GO" id="GO:0003676">
    <property type="term" value="F:nucleic acid binding"/>
    <property type="evidence" value="ECO:0007669"/>
    <property type="project" value="InterPro"/>
</dbReference>
<evidence type="ECO:0000259" key="2">
    <source>
        <dbReference type="Pfam" id="PF17761"/>
    </source>
</evidence>
<dbReference type="InterPro" id="IPR011856">
    <property type="entry name" value="tRNA_endonuc-like_dom_sf"/>
</dbReference>
<dbReference type="Pfam" id="PF17761">
    <property type="entry name" value="DUF1016_N"/>
    <property type="match status" value="1"/>
</dbReference>
<feature type="domain" description="YhcG N-terminal" evidence="2">
    <location>
        <begin position="14"/>
        <end position="148"/>
    </location>
</feature>
<dbReference type="Pfam" id="PF06250">
    <property type="entry name" value="YhcG_C"/>
    <property type="match status" value="1"/>
</dbReference>
<dbReference type="InterPro" id="IPR053148">
    <property type="entry name" value="PD-DEXK-like_domain"/>
</dbReference>
<sequence>MSQVPTALNSLIHNINKVIQQARTQVRQAVNHAMVVSYWEIGRLIVEDEQQGEDRAAYGKQQLQYLSEQLSQQLGRGFDVTNLRNMRQFYKAYPKRDALRLELSWTHYRRLIRIDKPEARDWYAQEAISQNWSARALDRQISKLYYERLLASKDKVMIEAEAAAHTEPLNESAKDYLRDPYILDFLSLQDKTYQENDLEQTIISNLQQFLLELGKGFAFVERQQRIRFDDEDFYLDLVFYNYKLKCFLLVDLKLGKLKHQDIGQMDTYVRLYDEQSKGDDDNPTIGLVLCSEKSEAVVKYSVLADNQQLFAAKYLPYLPTEAELKRELERERAKATAQLSQLQEGGR</sequence>
<dbReference type="Gene3D" id="3.40.1350.10">
    <property type="match status" value="1"/>
</dbReference>
<dbReference type="InterPro" id="IPR041527">
    <property type="entry name" value="YhcG_N"/>
</dbReference>
<dbReference type="EMBL" id="UOFQ01000178">
    <property type="protein sequence ID" value="VAW90285.1"/>
    <property type="molecule type" value="Genomic_DNA"/>
</dbReference>
<evidence type="ECO:0000313" key="3">
    <source>
        <dbReference type="EMBL" id="VAW90285.1"/>
    </source>
</evidence>
<name>A0A3B0ZA49_9ZZZZ</name>
<dbReference type="PANTHER" id="PTHR30547:SF5">
    <property type="entry name" value="NUCLEASE YHCG-RELATED"/>
    <property type="match status" value="1"/>
</dbReference>
<evidence type="ECO:0000259" key="1">
    <source>
        <dbReference type="Pfam" id="PF06250"/>
    </source>
</evidence>
<evidence type="ECO:0008006" key="4">
    <source>
        <dbReference type="Google" id="ProtNLM"/>
    </source>
</evidence>
<organism evidence="3">
    <name type="scientific">hydrothermal vent metagenome</name>
    <dbReference type="NCBI Taxonomy" id="652676"/>
    <lineage>
        <taxon>unclassified sequences</taxon>
        <taxon>metagenomes</taxon>
        <taxon>ecological metagenomes</taxon>
    </lineage>
</organism>
<feature type="domain" description="YhcG PDDEXK nuclease" evidence="1">
    <location>
        <begin position="175"/>
        <end position="328"/>
    </location>
</feature>
<gene>
    <name evidence="3" type="ORF">MNBD_GAMMA17-1689</name>
</gene>
<reference evidence="3" key="1">
    <citation type="submission" date="2018-06" db="EMBL/GenBank/DDBJ databases">
        <authorList>
            <person name="Zhirakovskaya E."/>
        </authorList>
    </citation>
    <scope>NUCLEOTIDE SEQUENCE</scope>
</reference>
<proteinExistence type="predicted"/>
<dbReference type="PANTHER" id="PTHR30547">
    <property type="entry name" value="UNCHARACTERIZED PROTEIN YHCG-RELATED"/>
    <property type="match status" value="1"/>
</dbReference>